<proteinExistence type="predicted"/>
<reference evidence="3 4" key="1">
    <citation type="submission" date="2016-07" db="EMBL/GenBank/DDBJ databases">
        <title>Multiple horizontal gene transfer events from other fungi enriched the ability of initially mycotrophic Trichoderma (Ascomycota) to feed on dead plant biomass.</title>
        <authorList>
            <consortium name="DOE Joint Genome Institute"/>
            <person name="Aerts A."/>
            <person name="Atanasova L."/>
            <person name="Chenthamara K."/>
            <person name="Zhang J."/>
            <person name="Grujic M."/>
            <person name="Henrissat B."/>
            <person name="Kuo A."/>
            <person name="Salamov A."/>
            <person name="Lipzen A."/>
            <person name="Labutti K."/>
            <person name="Barry K."/>
            <person name="Miao Y."/>
            <person name="Rahimi M.J."/>
            <person name="Shen Q."/>
            <person name="Grigoriev I.V."/>
            <person name="Kubicek C.P."/>
            <person name="Druzhinina I.S."/>
        </authorList>
    </citation>
    <scope>NUCLEOTIDE SEQUENCE [LARGE SCALE GENOMIC DNA]</scope>
    <source>
        <strain evidence="3 4">CBS 226.95</strain>
    </source>
</reference>
<keyword evidence="2" id="KW-0472">Membrane</keyword>
<dbReference type="AlphaFoldDB" id="A0A2T3ZY03"/>
<evidence type="ECO:0000256" key="2">
    <source>
        <dbReference type="SAM" id="Phobius"/>
    </source>
</evidence>
<keyword evidence="2" id="KW-0812">Transmembrane</keyword>
<dbReference type="GeneID" id="36622463"/>
<feature type="transmembrane region" description="Helical" evidence="2">
    <location>
        <begin position="99"/>
        <end position="119"/>
    </location>
</feature>
<evidence type="ECO:0000313" key="3">
    <source>
        <dbReference type="EMBL" id="PTB49694.1"/>
    </source>
</evidence>
<gene>
    <name evidence="3" type="ORF">M431DRAFT_265351</name>
</gene>
<keyword evidence="2" id="KW-1133">Transmembrane helix</keyword>
<keyword evidence="4" id="KW-1185">Reference proteome</keyword>
<dbReference type="EMBL" id="KZ679690">
    <property type="protein sequence ID" value="PTB49694.1"/>
    <property type="molecule type" value="Genomic_DNA"/>
</dbReference>
<name>A0A2T3ZY03_TRIHA</name>
<accession>A0A2T3ZY03</accession>
<sequence length="120" mass="13222">MQVHTSTGGEGNKPQRAKNESPQRCRLPGTFYSRSHLLGTDVIYAVKGHSESRNVLPVELRLAESCRFTPSGRGGDGFSVGRFGYPGAKQREEQKGKTVIGRETIVLAMIFPVVFLYPLI</sequence>
<dbReference type="Proteomes" id="UP000241690">
    <property type="component" value="Unassembled WGS sequence"/>
</dbReference>
<evidence type="ECO:0000256" key="1">
    <source>
        <dbReference type="SAM" id="MobiDB-lite"/>
    </source>
</evidence>
<dbReference type="RefSeq" id="XP_024769371.1">
    <property type="nucleotide sequence ID" value="XM_024913899.1"/>
</dbReference>
<evidence type="ECO:0000313" key="4">
    <source>
        <dbReference type="Proteomes" id="UP000241690"/>
    </source>
</evidence>
<organism evidence="3 4">
    <name type="scientific">Trichoderma harzianum CBS 226.95</name>
    <dbReference type="NCBI Taxonomy" id="983964"/>
    <lineage>
        <taxon>Eukaryota</taxon>
        <taxon>Fungi</taxon>
        <taxon>Dikarya</taxon>
        <taxon>Ascomycota</taxon>
        <taxon>Pezizomycotina</taxon>
        <taxon>Sordariomycetes</taxon>
        <taxon>Hypocreomycetidae</taxon>
        <taxon>Hypocreales</taxon>
        <taxon>Hypocreaceae</taxon>
        <taxon>Trichoderma</taxon>
    </lineage>
</organism>
<protein>
    <submittedName>
        <fullName evidence="3">Uncharacterized protein</fullName>
    </submittedName>
</protein>
<feature type="region of interest" description="Disordered" evidence="1">
    <location>
        <begin position="1"/>
        <end position="25"/>
    </location>
</feature>